<dbReference type="InterPro" id="IPR017451">
    <property type="entry name" value="F-box-assoc_interact_dom"/>
</dbReference>
<dbReference type="AlphaFoldDB" id="A0A6N2M138"/>
<dbReference type="InterPro" id="IPR029061">
    <property type="entry name" value="THDP-binding"/>
</dbReference>
<evidence type="ECO:0008006" key="8">
    <source>
        <dbReference type="Google" id="ProtNLM"/>
    </source>
</evidence>
<dbReference type="SUPFAM" id="SSF52518">
    <property type="entry name" value="Thiamin diphosphate-binding fold (THDP-binding)"/>
    <property type="match status" value="1"/>
</dbReference>
<evidence type="ECO:0000256" key="3">
    <source>
        <dbReference type="ARBA" id="ARBA00023052"/>
    </source>
</evidence>
<reference evidence="7" key="1">
    <citation type="submission" date="2019-03" db="EMBL/GenBank/DDBJ databases">
        <authorList>
            <person name="Mank J."/>
            <person name="Almeida P."/>
        </authorList>
    </citation>
    <scope>NUCLEOTIDE SEQUENCE</scope>
    <source>
        <strain evidence="7">78183</strain>
    </source>
</reference>
<dbReference type="PANTHER" id="PTHR43522">
    <property type="entry name" value="TRANSKETOLASE"/>
    <property type="match status" value="1"/>
</dbReference>
<dbReference type="EMBL" id="CAADRP010001663">
    <property type="protein sequence ID" value="VFU47198.1"/>
    <property type="molecule type" value="Genomic_DNA"/>
</dbReference>
<evidence type="ECO:0000256" key="1">
    <source>
        <dbReference type="ARBA" id="ARBA00001964"/>
    </source>
</evidence>
<dbReference type="InterPro" id="IPR009014">
    <property type="entry name" value="Transketo_C/PFOR_II"/>
</dbReference>
<dbReference type="SUPFAM" id="SSF52922">
    <property type="entry name" value="TK C-terminal domain-like"/>
    <property type="match status" value="1"/>
</dbReference>
<evidence type="ECO:0000259" key="6">
    <source>
        <dbReference type="Pfam" id="PF08268"/>
    </source>
</evidence>
<protein>
    <recommendedName>
        <fullName evidence="8">F-box associated domain-containing protein</fullName>
    </recommendedName>
</protein>
<comment type="cofactor">
    <cofactor evidence="1">
        <name>thiamine diphosphate</name>
        <dbReference type="ChEBI" id="CHEBI:58937"/>
    </cofactor>
</comment>
<gene>
    <name evidence="7" type="ORF">SVIM_LOCUS302628</name>
</gene>
<organism evidence="7">
    <name type="scientific">Salix viminalis</name>
    <name type="common">Common osier</name>
    <name type="synonym">Basket willow</name>
    <dbReference type="NCBI Taxonomy" id="40686"/>
    <lineage>
        <taxon>Eukaryota</taxon>
        <taxon>Viridiplantae</taxon>
        <taxon>Streptophyta</taxon>
        <taxon>Embryophyta</taxon>
        <taxon>Tracheophyta</taxon>
        <taxon>Spermatophyta</taxon>
        <taxon>Magnoliopsida</taxon>
        <taxon>eudicotyledons</taxon>
        <taxon>Gunneridae</taxon>
        <taxon>Pentapetalae</taxon>
        <taxon>rosids</taxon>
        <taxon>fabids</taxon>
        <taxon>Malpighiales</taxon>
        <taxon>Salicaceae</taxon>
        <taxon>Saliceae</taxon>
        <taxon>Salix</taxon>
    </lineage>
</organism>
<dbReference type="InterPro" id="IPR013187">
    <property type="entry name" value="F-box-assoc_dom_typ3"/>
</dbReference>
<dbReference type="GO" id="GO:0005829">
    <property type="term" value="C:cytosol"/>
    <property type="evidence" value="ECO:0007669"/>
    <property type="project" value="TreeGrafter"/>
</dbReference>
<keyword evidence="2" id="KW-0808">Transferase</keyword>
<proteinExistence type="predicted"/>
<dbReference type="Gene3D" id="3.40.50.970">
    <property type="match status" value="1"/>
</dbReference>
<name>A0A6N2M138_SALVM</name>
<dbReference type="Pfam" id="PF08268">
    <property type="entry name" value="FBA_3"/>
    <property type="match status" value="1"/>
</dbReference>
<dbReference type="Pfam" id="PF02779">
    <property type="entry name" value="Transket_pyr"/>
    <property type="match status" value="1"/>
</dbReference>
<feature type="domain" description="F-box associated beta-propeller type 3" evidence="6">
    <location>
        <begin position="33"/>
        <end position="239"/>
    </location>
</feature>
<dbReference type="NCBIfam" id="TIGR01640">
    <property type="entry name" value="F_box_assoc_1"/>
    <property type="match status" value="1"/>
</dbReference>
<dbReference type="InterPro" id="IPR005475">
    <property type="entry name" value="Transketolase-like_Pyr-bd"/>
</dbReference>
<dbReference type="PROSITE" id="PS00802">
    <property type="entry name" value="TRANSKETOLASE_2"/>
    <property type="match status" value="1"/>
</dbReference>
<accession>A0A6N2M138</accession>
<evidence type="ECO:0000313" key="7">
    <source>
        <dbReference type="EMBL" id="VFU47198.1"/>
    </source>
</evidence>
<feature type="domain" description="Transketolase-like pyrimidine-binding" evidence="5">
    <location>
        <begin position="350"/>
        <end position="412"/>
    </location>
</feature>
<dbReference type="Gene3D" id="3.40.50.920">
    <property type="match status" value="1"/>
</dbReference>
<feature type="region of interest" description="Disordered" evidence="4">
    <location>
        <begin position="301"/>
        <end position="320"/>
    </location>
</feature>
<sequence length="558" mass="64246">MSGYFMQSMLSSRFYSSFVSMDDWRSCPKLSLNFLPDRVEIQASTNQGILLCLTIHPRYYVCKPTTQQWQKIPNPKTRYHTLATGMIVIGSNPLHYKIVRFSQPRFRCHDKEFYRYYRVRCELFDSKTWMWRQLDEVKLPNHGSFFRKPAVSVSGSLHWLTYVENNIFAFHVNKESYSMFSIPLSDSEDDKGKDIELVEYMGKLAITCIGKDKSYMELWVMENYGEIEWNKRYKINIEAFRKEPYTRPVAFYNADIVLMKELDHRVTFFNFKNGSTDRLSLENEVNHGCFRFQSDFEPSDLTGGSALKHPQGERRRSKSKRRNHFPCILELHEKLNPPFCIKPCRSNIHYDSIGPGEDGPTHQPVEQLAGLRAVPRLLVFRPADGNETAGAYRVAIENRDAPRNIALSRQKVAANLEGTSAYEVEKGGYIISDNSGKSLPDIILISTGSEPCLCEETTKMLRKEGRKSRLVSLNPAFRSFSCYYQVDCSFLNKGGDVVSQKVKISENVAVIPHFQLSKMSRTLNSSENCSLQASYMPQTFPCFTPNHNHQPVKNTTFP</sequence>
<evidence type="ECO:0000256" key="4">
    <source>
        <dbReference type="SAM" id="MobiDB-lite"/>
    </source>
</evidence>
<dbReference type="InterPro" id="IPR033247">
    <property type="entry name" value="Transketolase_fam"/>
</dbReference>
<evidence type="ECO:0000256" key="2">
    <source>
        <dbReference type="ARBA" id="ARBA00022679"/>
    </source>
</evidence>
<dbReference type="GO" id="GO:0006098">
    <property type="term" value="P:pentose-phosphate shunt"/>
    <property type="evidence" value="ECO:0007669"/>
    <property type="project" value="TreeGrafter"/>
</dbReference>
<evidence type="ECO:0000259" key="5">
    <source>
        <dbReference type="Pfam" id="PF02779"/>
    </source>
</evidence>
<dbReference type="PANTHER" id="PTHR43522:SF5">
    <property type="entry name" value="TRANSKETOLASE"/>
    <property type="match status" value="1"/>
</dbReference>
<dbReference type="InterPro" id="IPR020826">
    <property type="entry name" value="Transketolase_BS"/>
</dbReference>
<dbReference type="GO" id="GO:0004802">
    <property type="term" value="F:transketolase activity"/>
    <property type="evidence" value="ECO:0007669"/>
    <property type="project" value="TreeGrafter"/>
</dbReference>
<keyword evidence="3" id="KW-0786">Thiamine pyrophosphate</keyword>